<dbReference type="Gene3D" id="3.40.50.1100">
    <property type="match status" value="2"/>
</dbReference>
<evidence type="ECO:0000313" key="6">
    <source>
        <dbReference type="Proteomes" id="UP000587462"/>
    </source>
</evidence>
<sequence>MLKSSLSEAISPASVRRVRDLIGPHIRRTPLLRATAPSPVDIHLKCENLQITHSFKARGALSALHAYRRFRPETWARIVRDGVVTGSSGNFAQGLAHVTSELDLAYTVVVPDSIPEAKRSQILAYNPRTRIVKVPYPVWRRTMISSSFSGLPGFFLSSESDPYVSLGIATIGLEIQDELPDVDAVLVPYGGGNLAYSLASYLDVPVYAVEISTGAPLSASLRAGRPTDVAYERSFVDGIGASFVIPAQFERLKDKLAGVFTVTPQEIAEALSSLAFADKIICEGAGAAAYAAALKHSASYGWRSPVAVVSGGVIDPGVLLHTLTTAAGQPLTAPIS</sequence>
<organism evidence="5 6">
    <name type="scientific">Streptomyces morookaense</name>
    <name type="common">Streptoverticillium morookaense</name>
    <dbReference type="NCBI Taxonomy" id="1970"/>
    <lineage>
        <taxon>Bacteria</taxon>
        <taxon>Bacillati</taxon>
        <taxon>Actinomycetota</taxon>
        <taxon>Actinomycetes</taxon>
        <taxon>Kitasatosporales</taxon>
        <taxon>Streptomycetaceae</taxon>
        <taxon>Streptomyces</taxon>
    </lineage>
</organism>
<proteinExistence type="predicted"/>
<dbReference type="InterPro" id="IPR036052">
    <property type="entry name" value="TrpB-like_PALP_sf"/>
</dbReference>
<evidence type="ECO:0000313" key="5">
    <source>
        <dbReference type="EMBL" id="NVK77123.1"/>
    </source>
</evidence>
<feature type="domain" description="Tryptophan synthase beta chain-like PALP" evidence="4">
    <location>
        <begin position="24"/>
        <end position="309"/>
    </location>
</feature>
<keyword evidence="2" id="KW-0663">Pyridoxal phosphate</keyword>
<dbReference type="GO" id="GO:0003941">
    <property type="term" value="F:L-serine ammonia-lyase activity"/>
    <property type="evidence" value="ECO:0007669"/>
    <property type="project" value="TreeGrafter"/>
</dbReference>
<dbReference type="PANTHER" id="PTHR48078">
    <property type="entry name" value="THREONINE DEHYDRATASE, MITOCHONDRIAL-RELATED"/>
    <property type="match status" value="1"/>
</dbReference>
<dbReference type="GO" id="GO:0009097">
    <property type="term" value="P:isoleucine biosynthetic process"/>
    <property type="evidence" value="ECO:0007669"/>
    <property type="project" value="TreeGrafter"/>
</dbReference>
<dbReference type="GO" id="GO:0004794">
    <property type="term" value="F:threonine deaminase activity"/>
    <property type="evidence" value="ECO:0007669"/>
    <property type="project" value="TreeGrafter"/>
</dbReference>
<evidence type="ECO:0000256" key="3">
    <source>
        <dbReference type="ARBA" id="ARBA00023239"/>
    </source>
</evidence>
<dbReference type="Pfam" id="PF00291">
    <property type="entry name" value="PALP"/>
    <property type="match status" value="1"/>
</dbReference>
<dbReference type="RefSeq" id="WP_171078896.1">
    <property type="nucleotide sequence ID" value="NZ_BNBU01000003.1"/>
</dbReference>
<comment type="cofactor">
    <cofactor evidence="1">
        <name>pyridoxal 5'-phosphate</name>
        <dbReference type="ChEBI" id="CHEBI:597326"/>
    </cofactor>
</comment>
<gene>
    <name evidence="5" type="ORF">HG542_05550</name>
</gene>
<dbReference type="InterPro" id="IPR001926">
    <property type="entry name" value="TrpB-like_PALP"/>
</dbReference>
<accession>A0A7Y7B153</accession>
<dbReference type="PANTHER" id="PTHR48078:SF6">
    <property type="entry name" value="L-THREONINE DEHYDRATASE CATABOLIC TDCB"/>
    <property type="match status" value="1"/>
</dbReference>
<comment type="caution">
    <text evidence="5">The sequence shown here is derived from an EMBL/GenBank/DDBJ whole genome shotgun (WGS) entry which is preliminary data.</text>
</comment>
<dbReference type="EMBL" id="JABBXF010000008">
    <property type="protein sequence ID" value="NVK77123.1"/>
    <property type="molecule type" value="Genomic_DNA"/>
</dbReference>
<evidence type="ECO:0000259" key="4">
    <source>
        <dbReference type="Pfam" id="PF00291"/>
    </source>
</evidence>
<dbReference type="PROSITE" id="PS00165">
    <property type="entry name" value="DEHYDRATASE_SER_THR"/>
    <property type="match status" value="1"/>
</dbReference>
<dbReference type="GO" id="GO:0030170">
    <property type="term" value="F:pyridoxal phosphate binding"/>
    <property type="evidence" value="ECO:0007669"/>
    <property type="project" value="InterPro"/>
</dbReference>
<dbReference type="Proteomes" id="UP000587462">
    <property type="component" value="Unassembled WGS sequence"/>
</dbReference>
<dbReference type="GO" id="GO:0006567">
    <property type="term" value="P:L-threonine catabolic process"/>
    <property type="evidence" value="ECO:0007669"/>
    <property type="project" value="TreeGrafter"/>
</dbReference>
<dbReference type="InterPro" id="IPR000634">
    <property type="entry name" value="Ser/Thr_deHydtase_PyrdxlP-BS"/>
</dbReference>
<name>A0A7Y7B153_STRMO</name>
<dbReference type="InterPro" id="IPR050147">
    <property type="entry name" value="Ser/Thr_Dehydratase"/>
</dbReference>
<evidence type="ECO:0000256" key="2">
    <source>
        <dbReference type="ARBA" id="ARBA00022898"/>
    </source>
</evidence>
<keyword evidence="3" id="KW-0456">Lyase</keyword>
<dbReference type="GO" id="GO:0006565">
    <property type="term" value="P:L-serine catabolic process"/>
    <property type="evidence" value="ECO:0007669"/>
    <property type="project" value="TreeGrafter"/>
</dbReference>
<protein>
    <submittedName>
        <fullName evidence="5">Pyridoxal-phosphate dependent enzyme</fullName>
    </submittedName>
</protein>
<dbReference type="AlphaFoldDB" id="A0A7Y7B153"/>
<evidence type="ECO:0000256" key="1">
    <source>
        <dbReference type="ARBA" id="ARBA00001933"/>
    </source>
</evidence>
<reference evidence="5 6" key="1">
    <citation type="submission" date="2020-04" db="EMBL/GenBank/DDBJ databases">
        <title>Draft Genome Sequence of Streptomyces morookaense DSM 40503, an 8-azaguanine-producing strain.</title>
        <authorList>
            <person name="Qi J."/>
            <person name="Gao J.-M."/>
        </authorList>
    </citation>
    <scope>NUCLEOTIDE SEQUENCE [LARGE SCALE GENOMIC DNA]</scope>
    <source>
        <strain evidence="5 6">DSM 40503</strain>
    </source>
</reference>
<keyword evidence="6" id="KW-1185">Reference proteome</keyword>
<dbReference type="SUPFAM" id="SSF53686">
    <property type="entry name" value="Tryptophan synthase beta subunit-like PLP-dependent enzymes"/>
    <property type="match status" value="1"/>
</dbReference>